<accession>A0AA88UH46</accession>
<keyword evidence="2" id="KW-1133">Transmembrane helix</keyword>
<dbReference type="EMBL" id="JAVXUO010001214">
    <property type="protein sequence ID" value="KAK2984749.1"/>
    <property type="molecule type" value="Genomic_DNA"/>
</dbReference>
<feature type="region of interest" description="Disordered" evidence="1">
    <location>
        <begin position="69"/>
        <end position="105"/>
    </location>
</feature>
<proteinExistence type="predicted"/>
<sequence length="249" mass="28034">MNKIWERKLVVAKKKSKKEKENPSTVICKCEVSARKDRLLEEAMESVTETGLGRVMPLGSGICEAYFDTKNKDSDETEPEDSKKGMKWALPGLQQPPPTAPETQAPRARYNELKQFLVTYGFQKSHLDNSIFILYHFGVVLYLLVFMDDIILIGNNQTALSNVIAVLSHYFSLKDLGYLNYFLGVKVVCRNNGLLLSQSKYIADLLKKYNMHEGKGVTSLMCLTTPLNLHGGSSPTDAEEYRTTISKLQ</sequence>
<dbReference type="Pfam" id="PF07727">
    <property type="entry name" value="RVT_2"/>
    <property type="match status" value="1"/>
</dbReference>
<keyword evidence="2" id="KW-0472">Membrane</keyword>
<reference evidence="4" key="1">
    <citation type="submission" date="2022-12" db="EMBL/GenBank/DDBJ databases">
        <title>Draft genome assemblies for two species of Escallonia (Escalloniales).</title>
        <authorList>
            <person name="Chanderbali A."/>
            <person name="Dervinis C."/>
            <person name="Anghel I."/>
            <person name="Soltis D."/>
            <person name="Soltis P."/>
            <person name="Zapata F."/>
        </authorList>
    </citation>
    <scope>NUCLEOTIDE SEQUENCE</scope>
    <source>
        <strain evidence="4">UCBG92.1500</strain>
        <tissue evidence="4">Leaf</tissue>
    </source>
</reference>
<keyword evidence="2" id="KW-0812">Transmembrane</keyword>
<comment type="caution">
    <text evidence="4">The sequence shown here is derived from an EMBL/GenBank/DDBJ whole genome shotgun (WGS) entry which is preliminary data.</text>
</comment>
<feature type="domain" description="Reverse transcriptase Ty1/copia-type" evidence="3">
    <location>
        <begin position="104"/>
        <end position="218"/>
    </location>
</feature>
<dbReference type="InterPro" id="IPR013103">
    <property type="entry name" value="RVT_2"/>
</dbReference>
<evidence type="ECO:0000259" key="3">
    <source>
        <dbReference type="Pfam" id="PF07727"/>
    </source>
</evidence>
<feature type="compositionally biased region" description="Basic and acidic residues" evidence="1">
    <location>
        <begin position="69"/>
        <end position="84"/>
    </location>
</feature>
<keyword evidence="5" id="KW-1185">Reference proteome</keyword>
<feature type="transmembrane region" description="Helical" evidence="2">
    <location>
        <begin position="132"/>
        <end position="154"/>
    </location>
</feature>
<evidence type="ECO:0000313" key="5">
    <source>
        <dbReference type="Proteomes" id="UP001187471"/>
    </source>
</evidence>
<organism evidence="4 5">
    <name type="scientific">Escallonia rubra</name>
    <dbReference type="NCBI Taxonomy" id="112253"/>
    <lineage>
        <taxon>Eukaryota</taxon>
        <taxon>Viridiplantae</taxon>
        <taxon>Streptophyta</taxon>
        <taxon>Embryophyta</taxon>
        <taxon>Tracheophyta</taxon>
        <taxon>Spermatophyta</taxon>
        <taxon>Magnoliopsida</taxon>
        <taxon>eudicotyledons</taxon>
        <taxon>Gunneridae</taxon>
        <taxon>Pentapetalae</taxon>
        <taxon>asterids</taxon>
        <taxon>campanulids</taxon>
        <taxon>Escalloniales</taxon>
        <taxon>Escalloniaceae</taxon>
        <taxon>Escallonia</taxon>
    </lineage>
</organism>
<protein>
    <recommendedName>
        <fullName evidence="3">Reverse transcriptase Ty1/copia-type domain-containing protein</fullName>
    </recommendedName>
</protein>
<evidence type="ECO:0000256" key="2">
    <source>
        <dbReference type="SAM" id="Phobius"/>
    </source>
</evidence>
<dbReference type="AlphaFoldDB" id="A0AA88UH46"/>
<dbReference type="Proteomes" id="UP001187471">
    <property type="component" value="Unassembled WGS sequence"/>
</dbReference>
<evidence type="ECO:0000256" key="1">
    <source>
        <dbReference type="SAM" id="MobiDB-lite"/>
    </source>
</evidence>
<evidence type="ECO:0000313" key="4">
    <source>
        <dbReference type="EMBL" id="KAK2984749.1"/>
    </source>
</evidence>
<gene>
    <name evidence="4" type="ORF">RJ640_004574</name>
</gene>
<name>A0AA88UH46_9ASTE</name>